<protein>
    <submittedName>
        <fullName evidence="4">Helix-turn-helix domain containing protein</fullName>
    </submittedName>
</protein>
<dbReference type="SUPFAM" id="SSF46689">
    <property type="entry name" value="Homeodomain-like"/>
    <property type="match status" value="1"/>
</dbReference>
<evidence type="ECO:0000313" key="5">
    <source>
        <dbReference type="Proteomes" id="UP001212498"/>
    </source>
</evidence>
<dbReference type="Pfam" id="PF00440">
    <property type="entry name" value="TetR_N"/>
    <property type="match status" value="1"/>
</dbReference>
<dbReference type="Proteomes" id="UP001212498">
    <property type="component" value="Unassembled WGS sequence"/>
</dbReference>
<keyword evidence="1 2" id="KW-0238">DNA-binding</keyword>
<comment type="caution">
    <text evidence="4">The sequence shown here is derived from an EMBL/GenBank/DDBJ whole genome shotgun (WGS) entry which is preliminary data.</text>
</comment>
<evidence type="ECO:0000259" key="3">
    <source>
        <dbReference type="PROSITE" id="PS50977"/>
    </source>
</evidence>
<organism evidence="4 5">
    <name type="scientific">Nonomuraea ferruginea</name>
    <dbReference type="NCBI Taxonomy" id="46174"/>
    <lineage>
        <taxon>Bacteria</taxon>
        <taxon>Bacillati</taxon>
        <taxon>Actinomycetota</taxon>
        <taxon>Actinomycetes</taxon>
        <taxon>Streptosporangiales</taxon>
        <taxon>Streptosporangiaceae</taxon>
        <taxon>Nonomuraea</taxon>
    </lineage>
</organism>
<sequence>MDRVKSRRAEQRRTTRRRIVEEALRLFVGQGYAATTLEQIADRAGVAVQTVYFHFGNKRGVLAEGLDVLTAGDDEPVPLIERPWALQATGEPDPAGSLRIWVGNARVIFERVAPLMRVLRDAAGADPEMAVTWETNQRQRHADHLALARHLAEIGGLRDGMSSERAGDLVYALVSPETYQLLTEQRRWSPAEWESWVYETLSRSLLRGC</sequence>
<dbReference type="PANTHER" id="PTHR30055">
    <property type="entry name" value="HTH-TYPE TRANSCRIPTIONAL REGULATOR RUTR"/>
    <property type="match status" value="1"/>
</dbReference>
<evidence type="ECO:0000256" key="1">
    <source>
        <dbReference type="ARBA" id="ARBA00023125"/>
    </source>
</evidence>
<dbReference type="Gene3D" id="1.10.357.10">
    <property type="entry name" value="Tetracycline Repressor, domain 2"/>
    <property type="match status" value="1"/>
</dbReference>
<dbReference type="PANTHER" id="PTHR30055:SF223">
    <property type="entry name" value="HTH-TYPE TRANSCRIPTIONAL REGULATOR UIDR"/>
    <property type="match status" value="1"/>
</dbReference>
<dbReference type="SUPFAM" id="SSF48498">
    <property type="entry name" value="Tetracyclin repressor-like, C-terminal domain"/>
    <property type="match status" value="1"/>
</dbReference>
<gene>
    <name evidence="4" type="ORF">OUY24_03640</name>
</gene>
<evidence type="ECO:0000313" key="4">
    <source>
        <dbReference type="EMBL" id="MDA0639708.1"/>
    </source>
</evidence>
<name>A0ABT4SRU0_9ACTN</name>
<dbReference type="InterPro" id="IPR050109">
    <property type="entry name" value="HTH-type_TetR-like_transc_reg"/>
</dbReference>
<feature type="DNA-binding region" description="H-T-H motif" evidence="2">
    <location>
        <begin position="36"/>
        <end position="55"/>
    </location>
</feature>
<dbReference type="InterPro" id="IPR009057">
    <property type="entry name" value="Homeodomain-like_sf"/>
</dbReference>
<reference evidence="4 5" key="1">
    <citation type="submission" date="2022-11" db="EMBL/GenBank/DDBJ databases">
        <title>Nonomuraea corallina sp. nov., a new species of the genus Nonomuraea isolated from sea side sediment in Thai sea.</title>
        <authorList>
            <person name="Ngamcharungchit C."/>
            <person name="Matsumoto A."/>
            <person name="Suriyachadkun C."/>
            <person name="Panbangred W."/>
            <person name="Inahashi Y."/>
            <person name="Intra B."/>
        </authorList>
    </citation>
    <scope>NUCLEOTIDE SEQUENCE [LARGE SCALE GENOMIC DNA]</scope>
    <source>
        <strain evidence="4 5">DSM 43553</strain>
    </source>
</reference>
<dbReference type="PROSITE" id="PS50977">
    <property type="entry name" value="HTH_TETR_2"/>
    <property type="match status" value="1"/>
</dbReference>
<dbReference type="EMBL" id="JAPNUD010000006">
    <property type="protein sequence ID" value="MDA0639708.1"/>
    <property type="molecule type" value="Genomic_DNA"/>
</dbReference>
<dbReference type="InterPro" id="IPR036271">
    <property type="entry name" value="Tet_transcr_reg_TetR-rel_C_sf"/>
</dbReference>
<evidence type="ECO:0000256" key="2">
    <source>
        <dbReference type="PROSITE-ProRule" id="PRU00335"/>
    </source>
</evidence>
<dbReference type="InterPro" id="IPR001647">
    <property type="entry name" value="HTH_TetR"/>
</dbReference>
<proteinExistence type="predicted"/>
<accession>A0ABT4SRU0</accession>
<dbReference type="PRINTS" id="PR00455">
    <property type="entry name" value="HTHTETR"/>
</dbReference>
<feature type="domain" description="HTH tetR-type" evidence="3">
    <location>
        <begin position="13"/>
        <end position="73"/>
    </location>
</feature>
<keyword evidence="5" id="KW-1185">Reference proteome</keyword>
<dbReference type="RefSeq" id="WP_271275161.1">
    <property type="nucleotide sequence ID" value="NZ_BAABFD010000028.1"/>
</dbReference>